<sequence>MRTLENLGVKISSKTQNDDYCDNGNINSDPLSARNETEFVRISAQSDISTLSLYTDCANIDIGVVKLSFKNKEIVPRDWLVWSKSKNALFCFPCRLFYIFHEQRSIFATENGWQANRGYKKLYDRIPDHEKSSNHKSCYIQRRNLEKNINKHTTIDCFIVKQIQNETQKWKDLLKRLLDVILFLAKRRLAFRGVTHLIGDSSNGNFLGLLELLSVYDLLLEEHLKT</sequence>
<keyword evidence="2" id="KW-1185">Reference proteome</keyword>
<dbReference type="RefSeq" id="XP_065665591.1">
    <property type="nucleotide sequence ID" value="XM_065809519.1"/>
</dbReference>
<accession>A0ABM4CUH1</accession>
<dbReference type="PANTHER" id="PTHR45749">
    <property type="match status" value="1"/>
</dbReference>
<protein>
    <submittedName>
        <fullName evidence="3">Zinc finger MYM-type protein 1-like</fullName>
    </submittedName>
</protein>
<evidence type="ECO:0000313" key="3">
    <source>
        <dbReference type="RefSeq" id="XP_065665591.1"/>
    </source>
</evidence>
<feature type="domain" description="TTF-type" evidence="1">
    <location>
        <begin position="65"/>
        <end position="154"/>
    </location>
</feature>
<evidence type="ECO:0000313" key="2">
    <source>
        <dbReference type="Proteomes" id="UP001652625"/>
    </source>
</evidence>
<organism evidence="2 3">
    <name type="scientific">Hydra vulgaris</name>
    <name type="common">Hydra</name>
    <name type="synonym">Hydra attenuata</name>
    <dbReference type="NCBI Taxonomy" id="6087"/>
    <lineage>
        <taxon>Eukaryota</taxon>
        <taxon>Metazoa</taxon>
        <taxon>Cnidaria</taxon>
        <taxon>Hydrozoa</taxon>
        <taxon>Hydroidolina</taxon>
        <taxon>Anthoathecata</taxon>
        <taxon>Aplanulata</taxon>
        <taxon>Hydridae</taxon>
        <taxon>Hydra</taxon>
    </lineage>
</organism>
<dbReference type="SMART" id="SM00597">
    <property type="entry name" value="ZnF_TTF"/>
    <property type="match status" value="1"/>
</dbReference>
<gene>
    <name evidence="3" type="primary">LOC136087015</name>
</gene>
<dbReference type="PANTHER" id="PTHR45749:SF21">
    <property type="entry name" value="DUF4371 DOMAIN-CONTAINING PROTEIN"/>
    <property type="match status" value="1"/>
</dbReference>
<dbReference type="GeneID" id="136087015"/>
<dbReference type="Proteomes" id="UP001652625">
    <property type="component" value="Chromosome 11"/>
</dbReference>
<reference evidence="3" key="1">
    <citation type="submission" date="2025-08" db="UniProtKB">
        <authorList>
            <consortium name="RefSeq"/>
        </authorList>
    </citation>
    <scope>IDENTIFICATION</scope>
</reference>
<evidence type="ECO:0000259" key="1">
    <source>
        <dbReference type="SMART" id="SM00597"/>
    </source>
</evidence>
<dbReference type="InterPro" id="IPR006580">
    <property type="entry name" value="Znf_TTF"/>
</dbReference>
<proteinExistence type="predicted"/>
<name>A0ABM4CUH1_HYDVU</name>